<accession>A0ABV4TTZ6</accession>
<organism evidence="3 4">
    <name type="scientific">Thiohalorhabdus methylotrophus</name>
    <dbReference type="NCBI Taxonomy" id="3242694"/>
    <lineage>
        <taxon>Bacteria</taxon>
        <taxon>Pseudomonadati</taxon>
        <taxon>Pseudomonadota</taxon>
        <taxon>Gammaproteobacteria</taxon>
        <taxon>Thiohalorhabdales</taxon>
        <taxon>Thiohalorhabdaceae</taxon>
        <taxon>Thiohalorhabdus</taxon>
    </lineage>
</organism>
<dbReference type="RefSeq" id="WP_373654776.1">
    <property type="nucleotide sequence ID" value="NZ_JBGUAW010000002.1"/>
</dbReference>
<keyword evidence="4" id="KW-1185">Reference proteome</keyword>
<protein>
    <submittedName>
        <fullName evidence="3">Uncharacterized protein</fullName>
    </submittedName>
</protein>
<evidence type="ECO:0000313" key="3">
    <source>
        <dbReference type="EMBL" id="MFA9459998.1"/>
    </source>
</evidence>
<name>A0ABV4TTZ6_9GAMM</name>
<evidence type="ECO:0000256" key="1">
    <source>
        <dbReference type="SAM" id="MobiDB-lite"/>
    </source>
</evidence>
<feature type="region of interest" description="Disordered" evidence="1">
    <location>
        <begin position="56"/>
        <end position="116"/>
    </location>
</feature>
<sequence>MQDAEYGYVGKGQRIHIVRTDSTTYCERTISERVADPEQVDPGELCKTCLARREEAEEAGTGNASGNAEQPAETRRIPEPEGASAASESVNERSGEGMGIPGPEAIPLESEERGERDPLHQWDRMMALCEEKLGGLCAPILLVGLVALVVLGVEIVDEVGLFNILLLVLLAVGGSYAYLRATGQSEKWDRLRDTARTIGTGIRQRLNRLLP</sequence>
<comment type="caution">
    <text evidence="3">The sequence shown here is derived from an EMBL/GenBank/DDBJ whole genome shotgun (WGS) entry which is preliminary data.</text>
</comment>
<feature type="transmembrane region" description="Helical" evidence="2">
    <location>
        <begin position="133"/>
        <end position="153"/>
    </location>
</feature>
<evidence type="ECO:0000256" key="2">
    <source>
        <dbReference type="SAM" id="Phobius"/>
    </source>
</evidence>
<dbReference type="Proteomes" id="UP001575181">
    <property type="component" value="Unassembled WGS sequence"/>
</dbReference>
<reference evidence="3 4" key="1">
    <citation type="submission" date="2024-08" db="EMBL/GenBank/DDBJ databases">
        <title>Whole-genome sequencing of halo(alkali)philic microorganisms from hypersaline lakes.</title>
        <authorList>
            <person name="Sorokin D.Y."/>
            <person name="Merkel A.Y."/>
            <person name="Messina E."/>
            <person name="Yakimov M."/>
        </authorList>
    </citation>
    <scope>NUCLEOTIDE SEQUENCE [LARGE SCALE GENOMIC DNA]</scope>
    <source>
        <strain evidence="3 4">Cl-TMA</strain>
    </source>
</reference>
<evidence type="ECO:0000313" key="4">
    <source>
        <dbReference type="Proteomes" id="UP001575181"/>
    </source>
</evidence>
<feature type="compositionally biased region" description="Low complexity" evidence="1">
    <location>
        <begin position="59"/>
        <end position="69"/>
    </location>
</feature>
<keyword evidence="2" id="KW-1133">Transmembrane helix</keyword>
<keyword evidence="2" id="KW-0812">Transmembrane</keyword>
<keyword evidence="2" id="KW-0472">Membrane</keyword>
<dbReference type="EMBL" id="JBGUAW010000002">
    <property type="protein sequence ID" value="MFA9459998.1"/>
    <property type="molecule type" value="Genomic_DNA"/>
</dbReference>
<proteinExistence type="predicted"/>
<feature type="transmembrane region" description="Helical" evidence="2">
    <location>
        <begin position="159"/>
        <end position="179"/>
    </location>
</feature>
<gene>
    <name evidence="3" type="ORF">ACERLL_04095</name>
</gene>